<comment type="cofactor">
    <cofactor evidence="1">
        <name>Mg(2+)</name>
        <dbReference type="ChEBI" id="CHEBI:18420"/>
    </cofactor>
</comment>
<evidence type="ECO:0000256" key="1">
    <source>
        <dbReference type="ARBA" id="ARBA00001946"/>
    </source>
</evidence>
<evidence type="ECO:0000313" key="4">
    <source>
        <dbReference type="EMBL" id="MWG35645.1"/>
    </source>
</evidence>
<dbReference type="InterPro" id="IPR020476">
    <property type="entry name" value="Nudix_hydrolase"/>
</dbReference>
<evidence type="ECO:0000259" key="3">
    <source>
        <dbReference type="PROSITE" id="PS51462"/>
    </source>
</evidence>
<dbReference type="SUPFAM" id="SSF55811">
    <property type="entry name" value="Nudix"/>
    <property type="match status" value="1"/>
</dbReference>
<proteinExistence type="predicted"/>
<keyword evidence="5" id="KW-1185">Reference proteome</keyword>
<dbReference type="InterPro" id="IPR020084">
    <property type="entry name" value="NUDIX_hydrolase_CS"/>
</dbReference>
<evidence type="ECO:0000313" key="5">
    <source>
        <dbReference type="Proteomes" id="UP000451471"/>
    </source>
</evidence>
<gene>
    <name evidence="4" type="ORF">GQS65_14320</name>
</gene>
<accession>A0A6B0GU36</accession>
<dbReference type="Gene3D" id="3.90.79.10">
    <property type="entry name" value="Nucleoside Triphosphate Pyrophosphohydrolase"/>
    <property type="match status" value="1"/>
</dbReference>
<organism evidence="4 5">
    <name type="scientific">Halomarina oriensis</name>
    <dbReference type="NCBI Taxonomy" id="671145"/>
    <lineage>
        <taxon>Archaea</taxon>
        <taxon>Methanobacteriati</taxon>
        <taxon>Methanobacteriota</taxon>
        <taxon>Stenosarchaea group</taxon>
        <taxon>Halobacteria</taxon>
        <taxon>Halobacteriales</taxon>
        <taxon>Natronomonadaceae</taxon>
        <taxon>Halomarina</taxon>
    </lineage>
</organism>
<dbReference type="InterPro" id="IPR000086">
    <property type="entry name" value="NUDIX_hydrolase_dom"/>
</dbReference>
<keyword evidence="2" id="KW-0378">Hydrolase</keyword>
<protein>
    <submittedName>
        <fullName evidence="4">NUDIX domain-containing protein</fullName>
    </submittedName>
</protein>
<dbReference type="PROSITE" id="PS51462">
    <property type="entry name" value="NUDIX"/>
    <property type="match status" value="1"/>
</dbReference>
<comment type="caution">
    <text evidence="4">The sequence shown here is derived from an EMBL/GenBank/DDBJ whole genome shotgun (WGS) entry which is preliminary data.</text>
</comment>
<dbReference type="GO" id="GO:0016787">
    <property type="term" value="F:hydrolase activity"/>
    <property type="evidence" value="ECO:0007669"/>
    <property type="project" value="UniProtKB-KW"/>
</dbReference>
<reference evidence="4 5" key="1">
    <citation type="submission" date="2019-12" db="EMBL/GenBank/DDBJ databases">
        <title>Halocatena pleomorpha gen. nov. sp. nov., an extremely halophilic archaeon of family Halobacteriaceae isolated from saltpan soil.</title>
        <authorList>
            <person name="Pal Y."/>
            <person name="Verma A."/>
            <person name="Krishnamurthi S."/>
            <person name="Kumar P."/>
        </authorList>
    </citation>
    <scope>NUCLEOTIDE SEQUENCE [LARGE SCALE GENOMIC DNA]</scope>
    <source>
        <strain evidence="4 5">JCM 16495</strain>
    </source>
</reference>
<dbReference type="PROSITE" id="PS00893">
    <property type="entry name" value="NUDIX_BOX"/>
    <property type="match status" value="1"/>
</dbReference>
<dbReference type="OrthoDB" id="313151at2157"/>
<dbReference type="CDD" id="cd02883">
    <property type="entry name" value="NUDIX_Hydrolase"/>
    <property type="match status" value="1"/>
</dbReference>
<feature type="domain" description="Nudix hydrolase" evidence="3">
    <location>
        <begin position="49"/>
        <end position="199"/>
    </location>
</feature>
<dbReference type="AlphaFoldDB" id="A0A6B0GU36"/>
<sequence length="203" mass="23352">MTHINREEVERRRERLLEEYGRDGVELVEKRWKSSPEEFDEFAEQSRAGYIGGAYCWVTRTAEQFAALTQSMPEAASPDSDEERALLILGRADNGWGVPGGGQEDDETFEEAAVREVREETDVDCEVTDLFRLERVERHCTDPDDDRVNHMLYVFFDADYAGGEIRIQPGELHGAAWFGEAPERLHPATEPKAKEWFGERRVR</sequence>
<name>A0A6B0GU36_9EURY</name>
<dbReference type="PRINTS" id="PR00502">
    <property type="entry name" value="NUDIXFAMILY"/>
</dbReference>
<dbReference type="EMBL" id="WSZK01000024">
    <property type="protein sequence ID" value="MWG35645.1"/>
    <property type="molecule type" value="Genomic_DNA"/>
</dbReference>
<dbReference type="PANTHER" id="PTHR43046:SF16">
    <property type="entry name" value="ADP-RIBOSE PYROPHOSPHATASE YJHB-RELATED"/>
    <property type="match status" value="1"/>
</dbReference>
<dbReference type="Proteomes" id="UP000451471">
    <property type="component" value="Unassembled WGS sequence"/>
</dbReference>
<dbReference type="PANTHER" id="PTHR43046">
    <property type="entry name" value="GDP-MANNOSE MANNOSYL HYDROLASE"/>
    <property type="match status" value="1"/>
</dbReference>
<dbReference type="Pfam" id="PF00293">
    <property type="entry name" value="NUDIX"/>
    <property type="match status" value="1"/>
</dbReference>
<evidence type="ECO:0000256" key="2">
    <source>
        <dbReference type="ARBA" id="ARBA00022801"/>
    </source>
</evidence>
<dbReference type="RefSeq" id="WP_158205318.1">
    <property type="nucleotide sequence ID" value="NZ_WSZK01000024.1"/>
</dbReference>
<dbReference type="InterPro" id="IPR015797">
    <property type="entry name" value="NUDIX_hydrolase-like_dom_sf"/>
</dbReference>